<keyword evidence="5 8" id="KW-1133">Transmembrane helix</keyword>
<dbReference type="Proteomes" id="UP000323994">
    <property type="component" value="Unassembled WGS sequence"/>
</dbReference>
<gene>
    <name evidence="9" type="ORF">FEM33_13570</name>
</gene>
<feature type="transmembrane region" description="Helical" evidence="8">
    <location>
        <begin position="317"/>
        <end position="338"/>
    </location>
</feature>
<feature type="transmembrane region" description="Helical" evidence="8">
    <location>
        <begin position="168"/>
        <end position="187"/>
    </location>
</feature>
<feature type="transmembrane region" description="Helical" evidence="8">
    <location>
        <begin position="551"/>
        <end position="572"/>
    </location>
</feature>
<keyword evidence="4 8" id="KW-0812">Transmembrane</keyword>
<comment type="subcellular location">
    <subcellularLocation>
        <location evidence="1">Cell membrane</location>
        <topology evidence="1">Multi-pass membrane protein</topology>
    </subcellularLocation>
</comment>
<comment type="caution">
    <text evidence="9">The sequence shown here is derived from an EMBL/GenBank/DDBJ whole genome shotgun (WGS) entry which is preliminary data.</text>
</comment>
<feature type="transmembrane region" description="Helical" evidence="8">
    <location>
        <begin position="78"/>
        <end position="97"/>
    </location>
</feature>
<keyword evidence="2" id="KW-0813">Transport</keyword>
<keyword evidence="3" id="KW-1003">Cell membrane</keyword>
<evidence type="ECO:0000256" key="5">
    <source>
        <dbReference type="ARBA" id="ARBA00022989"/>
    </source>
</evidence>
<feature type="transmembrane region" description="Helical" evidence="8">
    <location>
        <begin position="494"/>
        <end position="514"/>
    </location>
</feature>
<evidence type="ECO:0000256" key="6">
    <source>
        <dbReference type="ARBA" id="ARBA00023065"/>
    </source>
</evidence>
<dbReference type="GO" id="GO:0030001">
    <property type="term" value="P:metal ion transport"/>
    <property type="evidence" value="ECO:0007669"/>
    <property type="project" value="UniProtKB-ARBA"/>
</dbReference>
<sequence>MDEKIRYLRKLLDHLLIAMSFVCSLVVVFHLGYNTDPEIERLTNRILEWCFLFFALALAAKTFTAFKSKSSVISRVGEALLLFYFLAVIIADSYHFSAMDGTELVKPEWMYLGIFAILIIEVSKQTLFFDKFYFNPTLLFVLSFLALILIGTALLLLPKTTYQQQLTFVDALFLATSAVCITGLSVVDIAKEFTGFGQTIILVLVQIGGLGIMTFTGFFGYFFSGGFSYKNQLMFTELIGENKVSSVISTLYKIILVTFFFEILGGFFIYLSLDPNQFESRAEQLYFTIFHAITAFCNAGFSTLPDGLNNTAVRFNYGLHLSIIGLYVMGGLGFGIIFNSYEFIKRWAFNLYYKLRYRRHFVYRARVIAFNSKIIAYTSFFLVLFSFVLVFVLEYNHTLRAHESIYGKIVTALFIGTSPRSAGFNTVMMGGLAFPTVMLLFLLMWIGAAPGSTGGGIKVTTFALATLNIFTVTRGKDRIEVFGRKVSDNSVSRAFSIISLSLIFLGAAIFMLSVTDPDQNLLSLAFETFSAYSTTGLSLGVTPQLSNAGRLVIILTMFVGRVGSLTLLVALVRKAKPTNYQLPAEQMNF</sequence>
<feature type="transmembrane region" description="Helical" evidence="8">
    <location>
        <begin position="251"/>
        <end position="273"/>
    </location>
</feature>
<feature type="transmembrane region" description="Helical" evidence="8">
    <location>
        <begin position="199"/>
        <end position="223"/>
    </location>
</feature>
<dbReference type="GO" id="GO:0008324">
    <property type="term" value="F:monoatomic cation transmembrane transporter activity"/>
    <property type="evidence" value="ECO:0007669"/>
    <property type="project" value="InterPro"/>
</dbReference>
<evidence type="ECO:0000313" key="9">
    <source>
        <dbReference type="EMBL" id="KAA6439294.1"/>
    </source>
</evidence>
<reference evidence="9 10" key="1">
    <citation type="submission" date="2019-05" db="EMBL/GenBank/DDBJ databases">
        <authorList>
            <person name="Qu J.-H."/>
        </authorList>
    </citation>
    <scope>NUCLEOTIDE SEQUENCE [LARGE SCALE GENOMIC DNA]</scope>
    <source>
        <strain evidence="9 10">NS28</strain>
    </source>
</reference>
<dbReference type="PANTHER" id="PTHR32024">
    <property type="entry name" value="TRK SYSTEM POTASSIUM UPTAKE PROTEIN TRKG-RELATED"/>
    <property type="match status" value="1"/>
</dbReference>
<feature type="transmembrane region" description="Helical" evidence="8">
    <location>
        <begin position="429"/>
        <end position="449"/>
    </location>
</feature>
<name>A0A5M8QWU1_9BACT</name>
<keyword evidence="10" id="KW-1185">Reference proteome</keyword>
<feature type="transmembrane region" description="Helical" evidence="8">
    <location>
        <begin position="455"/>
        <end position="473"/>
    </location>
</feature>
<feature type="transmembrane region" description="Helical" evidence="8">
    <location>
        <begin position="374"/>
        <end position="393"/>
    </location>
</feature>
<dbReference type="GO" id="GO:0005886">
    <property type="term" value="C:plasma membrane"/>
    <property type="evidence" value="ECO:0007669"/>
    <property type="project" value="UniProtKB-SubCell"/>
</dbReference>
<proteinExistence type="predicted"/>
<feature type="transmembrane region" description="Helical" evidence="8">
    <location>
        <begin position="136"/>
        <end position="156"/>
    </location>
</feature>
<protein>
    <submittedName>
        <fullName evidence="9">ATPase</fullName>
    </submittedName>
</protein>
<feature type="transmembrane region" description="Helical" evidence="8">
    <location>
        <begin position="12"/>
        <end position="34"/>
    </location>
</feature>
<evidence type="ECO:0000256" key="4">
    <source>
        <dbReference type="ARBA" id="ARBA00022692"/>
    </source>
</evidence>
<evidence type="ECO:0000256" key="7">
    <source>
        <dbReference type="ARBA" id="ARBA00023136"/>
    </source>
</evidence>
<keyword evidence="7 8" id="KW-0472">Membrane</keyword>
<feature type="transmembrane region" description="Helical" evidence="8">
    <location>
        <begin position="285"/>
        <end position="305"/>
    </location>
</feature>
<keyword evidence="6" id="KW-0406">Ion transport</keyword>
<feature type="transmembrane region" description="Helical" evidence="8">
    <location>
        <begin position="109"/>
        <end position="129"/>
    </location>
</feature>
<organism evidence="9 10">
    <name type="scientific">Dyadobacter flavalbus</name>
    <dbReference type="NCBI Taxonomy" id="2579942"/>
    <lineage>
        <taxon>Bacteria</taxon>
        <taxon>Pseudomonadati</taxon>
        <taxon>Bacteroidota</taxon>
        <taxon>Cytophagia</taxon>
        <taxon>Cytophagales</taxon>
        <taxon>Spirosomataceae</taxon>
        <taxon>Dyadobacter</taxon>
    </lineage>
</organism>
<dbReference type="Pfam" id="PF02386">
    <property type="entry name" value="TrkH"/>
    <property type="match status" value="1"/>
</dbReference>
<dbReference type="RefSeq" id="WP_139012544.1">
    <property type="nucleotide sequence ID" value="NZ_VBSN01000038.1"/>
</dbReference>
<evidence type="ECO:0000256" key="3">
    <source>
        <dbReference type="ARBA" id="ARBA00022475"/>
    </source>
</evidence>
<evidence type="ECO:0000313" key="10">
    <source>
        <dbReference type="Proteomes" id="UP000323994"/>
    </source>
</evidence>
<dbReference type="InterPro" id="IPR003445">
    <property type="entry name" value="Cat_transpt"/>
</dbReference>
<accession>A0A5M8QWU1</accession>
<dbReference type="PANTHER" id="PTHR32024:SF1">
    <property type="entry name" value="KTR SYSTEM POTASSIUM UPTAKE PROTEIN B"/>
    <property type="match status" value="1"/>
</dbReference>
<evidence type="ECO:0000256" key="8">
    <source>
        <dbReference type="SAM" id="Phobius"/>
    </source>
</evidence>
<evidence type="ECO:0000256" key="2">
    <source>
        <dbReference type="ARBA" id="ARBA00022448"/>
    </source>
</evidence>
<dbReference type="AlphaFoldDB" id="A0A5M8QWU1"/>
<evidence type="ECO:0000256" key="1">
    <source>
        <dbReference type="ARBA" id="ARBA00004651"/>
    </source>
</evidence>
<dbReference type="EMBL" id="VBSN01000038">
    <property type="protein sequence ID" value="KAA6439294.1"/>
    <property type="molecule type" value="Genomic_DNA"/>
</dbReference>
<feature type="transmembrane region" description="Helical" evidence="8">
    <location>
        <begin position="46"/>
        <end position="66"/>
    </location>
</feature>